<evidence type="ECO:0000313" key="2">
    <source>
        <dbReference type="Proteomes" id="UP000009374"/>
    </source>
</evidence>
<evidence type="ECO:0008006" key="3">
    <source>
        <dbReference type="Google" id="ProtNLM"/>
    </source>
</evidence>
<dbReference type="EMBL" id="GG693863">
    <property type="protein sequence ID" value="EES53380.1"/>
    <property type="molecule type" value="Genomic_DNA"/>
</dbReference>
<proteinExistence type="predicted"/>
<name>C6HVG2_9BACT</name>
<reference evidence="1 2" key="1">
    <citation type="journal article" date="2009" name="Appl. Environ. Microbiol.">
        <title>Community genomic and proteomic analyses of chemoautotrophic iron-oxidizing "Leptospirillum rubarum" (Group II) and "Leptospirillum ferrodiazotrophum" (Group III) bacteria in acid mine drainage biofilms.</title>
        <authorList>
            <person name="Goltsman D.S."/>
            <person name="Denef V.J."/>
            <person name="Singer S.W."/>
            <person name="VerBerkmoes N.C."/>
            <person name="Lefsrud M."/>
            <person name="Mueller R.S."/>
            <person name="Dick G.J."/>
            <person name="Sun C.L."/>
            <person name="Wheeler K.E."/>
            <person name="Zemla A."/>
            <person name="Baker B.J."/>
            <person name="Hauser L."/>
            <person name="Land M."/>
            <person name="Shah M.B."/>
            <person name="Thelen M.P."/>
            <person name="Hettich R.L."/>
            <person name="Banfield J.F."/>
        </authorList>
    </citation>
    <scope>NUCLEOTIDE SEQUENCE [LARGE SCALE GENOMIC DNA]</scope>
</reference>
<accession>C6HVG2</accession>
<dbReference type="Proteomes" id="UP000009374">
    <property type="component" value="Unassembled WGS sequence"/>
</dbReference>
<organism evidence="1 2">
    <name type="scientific">Leptospirillum ferrodiazotrophum</name>
    <dbReference type="NCBI Taxonomy" id="412449"/>
    <lineage>
        <taxon>Bacteria</taxon>
        <taxon>Pseudomonadati</taxon>
        <taxon>Nitrospirota</taxon>
        <taxon>Nitrospiria</taxon>
        <taxon>Nitrospirales</taxon>
        <taxon>Nitrospiraceae</taxon>
        <taxon>Leptospirillum</taxon>
    </lineage>
</organism>
<evidence type="ECO:0000313" key="1">
    <source>
        <dbReference type="EMBL" id="EES53380.1"/>
    </source>
</evidence>
<dbReference type="AlphaFoldDB" id="C6HVG2"/>
<gene>
    <name evidence="1" type="ORF">UBAL3_79160007</name>
</gene>
<sequence>MTHPAHRTLLLIKSNPEIDPRPAEAIRSALGLIAGEIPLSVYFFNESRSLLTATTDELEDFQDGEILKRFLPTLLQMAQKVFYEPVEKEGSLPKDGSPLTLQELGRMLPDFDHTIVF</sequence>
<keyword evidence="2" id="KW-1185">Reference proteome</keyword>
<protein>
    <recommendedName>
        <fullName evidence="3">DsrE family protein</fullName>
    </recommendedName>
</protein>